<reference evidence="2 3" key="1">
    <citation type="submission" date="2016-11" db="EMBL/GenBank/DDBJ databases">
        <title>Trade-off between light-utilization and light-protection in marine flavobacteria.</title>
        <authorList>
            <person name="Kumagai Y."/>
        </authorList>
    </citation>
    <scope>NUCLEOTIDE SEQUENCE [LARGE SCALE GENOMIC DNA]</scope>
    <source>
        <strain evidence="2 3">JCM 17109</strain>
    </source>
</reference>
<sequence length="146" mass="16539">MKKVFLILTCLLVTSISIGQTLIAKTEDGRRVVLNEDKTWSFIDLEPTTTKTEENYPVCNLPADFEEPEVDRKIQGWLKKFDAQVEDLKKHVAVDNGCSVDKIKVTSVSEQKGNGNYVLCVKGKEMRYRRTGSVFHRQGVSPIGKY</sequence>
<keyword evidence="1" id="KW-0732">Signal</keyword>
<accession>A0A2S9WSB5</accession>
<proteinExistence type="predicted"/>
<evidence type="ECO:0000313" key="3">
    <source>
        <dbReference type="Proteomes" id="UP000239532"/>
    </source>
</evidence>
<feature type="signal peptide" evidence="1">
    <location>
        <begin position="1"/>
        <end position="19"/>
    </location>
</feature>
<organism evidence="2 3">
    <name type="scientific">Nonlabens agnitus</name>
    <dbReference type="NCBI Taxonomy" id="870484"/>
    <lineage>
        <taxon>Bacteria</taxon>
        <taxon>Pseudomonadati</taxon>
        <taxon>Bacteroidota</taxon>
        <taxon>Flavobacteriia</taxon>
        <taxon>Flavobacteriales</taxon>
        <taxon>Flavobacteriaceae</taxon>
        <taxon>Nonlabens</taxon>
    </lineage>
</organism>
<protein>
    <recommendedName>
        <fullName evidence="4">DUF3157 domain-containing protein</fullName>
    </recommendedName>
</protein>
<dbReference type="OrthoDB" id="1444001at2"/>
<dbReference type="RefSeq" id="WP_105982212.1">
    <property type="nucleotide sequence ID" value="NZ_MQUC01000003.1"/>
</dbReference>
<evidence type="ECO:0000256" key="1">
    <source>
        <dbReference type="SAM" id="SignalP"/>
    </source>
</evidence>
<evidence type="ECO:0000313" key="2">
    <source>
        <dbReference type="EMBL" id="PRP66374.1"/>
    </source>
</evidence>
<keyword evidence="3" id="KW-1185">Reference proteome</keyword>
<dbReference type="AlphaFoldDB" id="A0A2S9WSB5"/>
<dbReference type="Proteomes" id="UP000239532">
    <property type="component" value="Unassembled WGS sequence"/>
</dbReference>
<feature type="chain" id="PRO_5015598998" description="DUF3157 domain-containing protein" evidence="1">
    <location>
        <begin position="20"/>
        <end position="146"/>
    </location>
</feature>
<evidence type="ECO:0008006" key="4">
    <source>
        <dbReference type="Google" id="ProtNLM"/>
    </source>
</evidence>
<name>A0A2S9WSB5_9FLAO</name>
<comment type="caution">
    <text evidence="2">The sequence shown here is derived from an EMBL/GenBank/DDBJ whole genome shotgun (WGS) entry which is preliminary data.</text>
</comment>
<dbReference type="EMBL" id="MQUC01000003">
    <property type="protein sequence ID" value="PRP66374.1"/>
    <property type="molecule type" value="Genomic_DNA"/>
</dbReference>
<gene>
    <name evidence="2" type="ORF">BST86_04350</name>
</gene>